<dbReference type="AlphaFoldDB" id="A0A5D0I6R5"/>
<protein>
    <submittedName>
        <fullName evidence="2">Crp/Fnr family transcriptional regulator</fullName>
    </submittedName>
</protein>
<dbReference type="InterPro" id="IPR018490">
    <property type="entry name" value="cNMP-bd_dom_sf"/>
</dbReference>
<gene>
    <name evidence="2" type="ORF">FUA24_09510</name>
</gene>
<dbReference type="RefSeq" id="WP_148541721.1">
    <property type="nucleotide sequence ID" value="NZ_VSDQ01000577.1"/>
</dbReference>
<dbReference type="OrthoDB" id="663011at2"/>
<dbReference type="CDD" id="cd00038">
    <property type="entry name" value="CAP_ED"/>
    <property type="match status" value="1"/>
</dbReference>
<organism evidence="2 3">
    <name type="scientific">Seonamhaeicola marinus</name>
    <dbReference type="NCBI Taxonomy" id="1912246"/>
    <lineage>
        <taxon>Bacteria</taxon>
        <taxon>Pseudomonadati</taxon>
        <taxon>Bacteroidota</taxon>
        <taxon>Flavobacteriia</taxon>
        <taxon>Flavobacteriales</taxon>
        <taxon>Flavobacteriaceae</taxon>
    </lineage>
</organism>
<dbReference type="InterPro" id="IPR014710">
    <property type="entry name" value="RmlC-like_jellyroll"/>
</dbReference>
<dbReference type="SUPFAM" id="SSF51206">
    <property type="entry name" value="cAMP-binding domain-like"/>
    <property type="match status" value="1"/>
</dbReference>
<dbReference type="Proteomes" id="UP000323930">
    <property type="component" value="Unassembled WGS sequence"/>
</dbReference>
<comment type="caution">
    <text evidence="2">The sequence shown here is derived from an EMBL/GenBank/DDBJ whole genome shotgun (WGS) entry which is preliminary data.</text>
</comment>
<dbReference type="EMBL" id="VSDQ01000577">
    <property type="protein sequence ID" value="TYA78581.1"/>
    <property type="molecule type" value="Genomic_DNA"/>
</dbReference>
<sequence>MNLSSNHKSFIKSVFNRYFILDENSVDLLYSIVSINQLNKGTSLLGFGEISKDIHIIYKGVMVSCFLNSDGDLYHKNIFLEGHFAGSLVSTLTGKPSEFALEAIEPCTLLSFNFKKFKALLASNSDLKNFYIAYLEKNWVIDKEQIEIDIVTKDAKTRYINFLAKHKNADNIPLRYIASHLGVTPTQLSRIRKTIKENK</sequence>
<evidence type="ECO:0000313" key="3">
    <source>
        <dbReference type="Proteomes" id="UP000323930"/>
    </source>
</evidence>
<reference evidence="2 3" key="1">
    <citation type="submission" date="2019-08" db="EMBL/GenBank/DDBJ databases">
        <title>Seonamhaeicola sediminis sp. nov., isolated from marine sediment.</title>
        <authorList>
            <person name="Cao W.R."/>
        </authorList>
    </citation>
    <scope>NUCLEOTIDE SEQUENCE [LARGE SCALE GENOMIC DNA]</scope>
    <source>
        <strain evidence="2 3">B011</strain>
    </source>
</reference>
<evidence type="ECO:0000313" key="2">
    <source>
        <dbReference type="EMBL" id="TYA78581.1"/>
    </source>
</evidence>
<accession>A0A5D0I6R5</accession>
<keyword evidence="3" id="KW-1185">Reference proteome</keyword>
<dbReference type="InterPro" id="IPR000595">
    <property type="entry name" value="cNMP-bd_dom"/>
</dbReference>
<feature type="domain" description="Cyclic nucleotide-binding" evidence="1">
    <location>
        <begin position="21"/>
        <end position="138"/>
    </location>
</feature>
<dbReference type="Gene3D" id="2.60.120.10">
    <property type="entry name" value="Jelly Rolls"/>
    <property type="match status" value="1"/>
</dbReference>
<dbReference type="PROSITE" id="PS50042">
    <property type="entry name" value="CNMP_BINDING_3"/>
    <property type="match status" value="1"/>
</dbReference>
<name>A0A5D0I6R5_9FLAO</name>
<evidence type="ECO:0000259" key="1">
    <source>
        <dbReference type="PROSITE" id="PS50042"/>
    </source>
</evidence>
<proteinExistence type="predicted"/>